<dbReference type="GO" id="GO:0008168">
    <property type="term" value="F:methyltransferase activity"/>
    <property type="evidence" value="ECO:0007669"/>
    <property type="project" value="UniProtKB-KW"/>
</dbReference>
<comment type="caution">
    <text evidence="4">The sequence shown here is derived from an EMBL/GenBank/DDBJ whole genome shotgun (WGS) entry which is preliminary data.</text>
</comment>
<reference evidence="4 5" key="1">
    <citation type="journal article" date="2018" name="New Phytol.">
        <title>Phylogenomics of Endogonaceae and evolution of mycorrhizas within Mucoromycota.</title>
        <authorList>
            <person name="Chang Y."/>
            <person name="Desiro A."/>
            <person name="Na H."/>
            <person name="Sandor L."/>
            <person name="Lipzen A."/>
            <person name="Clum A."/>
            <person name="Barry K."/>
            <person name="Grigoriev I.V."/>
            <person name="Martin F.M."/>
            <person name="Stajich J.E."/>
            <person name="Smith M.E."/>
            <person name="Bonito G."/>
            <person name="Spatafora J.W."/>
        </authorList>
    </citation>
    <scope>NUCLEOTIDE SEQUENCE [LARGE SCALE GENOMIC DNA]</scope>
    <source>
        <strain evidence="4 5">GMNB39</strain>
    </source>
</reference>
<dbReference type="GO" id="GO:0032259">
    <property type="term" value="P:methylation"/>
    <property type="evidence" value="ECO:0007669"/>
    <property type="project" value="UniProtKB-KW"/>
</dbReference>
<keyword evidence="5" id="KW-1185">Reference proteome</keyword>
<keyword evidence="1 4" id="KW-0489">Methyltransferase</keyword>
<dbReference type="OrthoDB" id="8300214at2759"/>
<dbReference type="PANTHER" id="PTHR44942:SF4">
    <property type="entry name" value="METHYLTRANSFERASE TYPE 11 DOMAIN-CONTAINING PROTEIN"/>
    <property type="match status" value="1"/>
</dbReference>
<sequence>MSTEHSTEEERIQFVLNRFKNADNYDARTGFHARHAARIVELCADAVKPGHHVIDIATGTGFTALAAAPLVGATGEVIGVDISPNMLTKAKENAAKAGYAEPRLQFRLENAERLPYADETFDVGFCSSAIPYFLDIPGSLRSFRRILKPGGLLAFSTYTADSFTAAQMARQMAHERYGIHVSDLKEPLDSVEKCRAVAIEAGFRAETVEVIVEDFSHYGDVSHAKKLCFIPTDNELYQRVSPEDMAAFRKDWEEALDSMVTEEGYPNKIESLFVFARK</sequence>
<dbReference type="EMBL" id="RBNI01000857">
    <property type="protein sequence ID" value="RUP51255.1"/>
    <property type="molecule type" value="Genomic_DNA"/>
</dbReference>
<dbReference type="InterPro" id="IPR029063">
    <property type="entry name" value="SAM-dependent_MTases_sf"/>
</dbReference>
<dbReference type="AlphaFoldDB" id="A0A433DKC7"/>
<dbReference type="InterPro" id="IPR025714">
    <property type="entry name" value="Methyltranfer_dom"/>
</dbReference>
<dbReference type="InterPro" id="IPR004033">
    <property type="entry name" value="UbiE/COQ5_MeTrFase"/>
</dbReference>
<dbReference type="PANTHER" id="PTHR44942">
    <property type="entry name" value="METHYLTRANSF_11 DOMAIN-CONTAINING PROTEIN"/>
    <property type="match status" value="1"/>
</dbReference>
<evidence type="ECO:0000259" key="3">
    <source>
        <dbReference type="Pfam" id="PF13847"/>
    </source>
</evidence>
<dbReference type="PROSITE" id="PS51608">
    <property type="entry name" value="SAM_MT_UBIE"/>
    <property type="match status" value="1"/>
</dbReference>
<dbReference type="SUPFAM" id="SSF53335">
    <property type="entry name" value="S-adenosyl-L-methionine-dependent methyltransferases"/>
    <property type="match status" value="1"/>
</dbReference>
<accession>A0A433DKC7</accession>
<name>A0A433DKC7_9FUNG</name>
<evidence type="ECO:0000256" key="2">
    <source>
        <dbReference type="ARBA" id="ARBA00022679"/>
    </source>
</evidence>
<protein>
    <submittedName>
        <fullName evidence="4">S-adenosyl-L-methionine-dependent methyltransferase</fullName>
    </submittedName>
</protein>
<keyword evidence="2 4" id="KW-0808">Transferase</keyword>
<evidence type="ECO:0000256" key="1">
    <source>
        <dbReference type="ARBA" id="ARBA00022603"/>
    </source>
</evidence>
<proteinExistence type="predicted"/>
<evidence type="ECO:0000313" key="4">
    <source>
        <dbReference type="EMBL" id="RUP51255.1"/>
    </source>
</evidence>
<dbReference type="Proteomes" id="UP000268093">
    <property type="component" value="Unassembled WGS sequence"/>
</dbReference>
<dbReference type="Pfam" id="PF13847">
    <property type="entry name" value="Methyltransf_31"/>
    <property type="match status" value="1"/>
</dbReference>
<dbReference type="InterPro" id="IPR051052">
    <property type="entry name" value="Diverse_substrate_MTase"/>
</dbReference>
<dbReference type="Gene3D" id="3.40.50.150">
    <property type="entry name" value="Vaccinia Virus protein VP39"/>
    <property type="match status" value="1"/>
</dbReference>
<dbReference type="CDD" id="cd02440">
    <property type="entry name" value="AdoMet_MTases"/>
    <property type="match status" value="1"/>
</dbReference>
<organism evidence="4 5">
    <name type="scientific">Jimgerdemannia flammicorona</name>
    <dbReference type="NCBI Taxonomy" id="994334"/>
    <lineage>
        <taxon>Eukaryota</taxon>
        <taxon>Fungi</taxon>
        <taxon>Fungi incertae sedis</taxon>
        <taxon>Mucoromycota</taxon>
        <taxon>Mucoromycotina</taxon>
        <taxon>Endogonomycetes</taxon>
        <taxon>Endogonales</taxon>
        <taxon>Endogonaceae</taxon>
        <taxon>Jimgerdemannia</taxon>
    </lineage>
</organism>
<gene>
    <name evidence="4" type="ORF">BC936DRAFT_149190</name>
</gene>
<evidence type="ECO:0000313" key="5">
    <source>
        <dbReference type="Proteomes" id="UP000268093"/>
    </source>
</evidence>
<feature type="domain" description="Methyltransferase" evidence="3">
    <location>
        <begin position="49"/>
        <end position="169"/>
    </location>
</feature>